<name>A0A023W6A5_9CAUD</name>
<evidence type="ECO:0000313" key="1">
    <source>
        <dbReference type="EMBL" id="AHY25356.1"/>
    </source>
</evidence>
<keyword evidence="2" id="KW-1185">Reference proteome</keyword>
<sequence length="125" mass="14559">MNFVTVEDIQPGAEFYEVFAPFGREPELMKETVVCNGEPFRGTWSFEKDLVDVSVGPNHWSIKLGIAQDMEKHRDIRSLYDLHIFKTNKVYNHTRWFHTKKEAEEWIEMIKFAQNVPGLVTGPSV</sequence>
<dbReference type="GeneID" id="19484993"/>
<dbReference type="EMBL" id="KJ025957">
    <property type="protein sequence ID" value="AHY25356.1"/>
    <property type="molecule type" value="Genomic_DNA"/>
</dbReference>
<dbReference type="RefSeq" id="YP_009030157.1">
    <property type="nucleotide sequence ID" value="NC_024121.1"/>
</dbReference>
<reference evidence="1 2" key="1">
    <citation type="submission" date="2014-01" db="EMBL/GenBank/DDBJ databases">
        <authorList>
            <person name="Zhang G."/>
            <person name="Jin J."/>
            <person name="Li Z.J."/>
            <person name="Wang S.W."/>
            <person name="Chen S.J."/>
            <person name="Wang S.M."/>
            <person name="Wang X.T."/>
            <person name="Li Y.H."/>
            <person name="Wang J."/>
            <person name="Yang C.K."/>
            <person name="Wang L."/>
        </authorList>
    </citation>
    <scope>NUCLEOTIDE SEQUENCE [LARGE SCALE GENOMIC DNA]</scope>
</reference>
<dbReference type="InterPro" id="IPR057112">
    <property type="entry name" value="Phage_g100"/>
</dbReference>
<evidence type="ECO:0000313" key="2">
    <source>
        <dbReference type="Proteomes" id="UP000024445"/>
    </source>
</evidence>
<dbReference type="KEGG" id="vg:19484993"/>
<accession>A0A023W6A5</accession>
<dbReference type="Pfam" id="PF23772">
    <property type="entry name" value="Phage_g100"/>
    <property type="match status" value="1"/>
</dbReference>
<proteinExistence type="predicted"/>
<dbReference type="Proteomes" id="UP000024445">
    <property type="component" value="Segment"/>
</dbReference>
<organism evidence="1 2">
    <name type="scientific">Serratia phage PS2</name>
    <dbReference type="NCBI Taxonomy" id="1481112"/>
    <lineage>
        <taxon>Viruses</taxon>
        <taxon>Duplodnaviria</taxon>
        <taxon>Heunggongvirae</taxon>
        <taxon>Uroviricota</taxon>
        <taxon>Caudoviricetes</taxon>
        <taxon>Muldoonvirus</taxon>
        <taxon>Muldoonvirus PS2</taxon>
    </lineage>
</organism>
<gene>
    <name evidence="1" type="ORF">PS2_110</name>
</gene>
<protein>
    <submittedName>
        <fullName evidence="1">Uncharacterized protein</fullName>
    </submittedName>
</protein>